<dbReference type="CDD" id="cd06262">
    <property type="entry name" value="metallo-hydrolase-like_MBL-fold"/>
    <property type="match status" value="1"/>
</dbReference>
<sequence>MDVFLVVAPVFGTNCTVVAPPAPDGPDGAARPCVIVDAGAGVVPGVVEVVREHGLSPRAVLATHGHADHTWDAAELCDLYGVPLWIHARDAYRLADPLGTVEDAPPSTGERAATLASALRQQGARIEDYREPVDVRTFGTPWAPGPGDQQGGGRVDGRVPADSRTRLGLGGVLVDALHAPGHTQGSTLYLPVVGDAAADPAGHDEGGSGGRHDAAGLVLAGDVLFAGSVGRTDLPGGDGETMRRTLRDVVGPLDDSLQVVPGHGPLTTVGRERRTNPYLRGL</sequence>
<evidence type="ECO:0000256" key="5">
    <source>
        <dbReference type="SAM" id="MobiDB-lite"/>
    </source>
</evidence>
<dbReference type="InterPro" id="IPR036866">
    <property type="entry name" value="RibonucZ/Hydroxyglut_hydro"/>
</dbReference>
<comment type="caution">
    <text evidence="7">The sequence shown here is derived from an EMBL/GenBank/DDBJ whole genome shotgun (WGS) entry which is preliminary data.</text>
</comment>
<dbReference type="RefSeq" id="WP_193720192.1">
    <property type="nucleotide sequence ID" value="NZ_JACSPN010000014.1"/>
</dbReference>
<evidence type="ECO:0000313" key="8">
    <source>
        <dbReference type="Proteomes" id="UP000822993"/>
    </source>
</evidence>
<evidence type="ECO:0000313" key="7">
    <source>
        <dbReference type="EMBL" id="MBE7700934.1"/>
    </source>
</evidence>
<dbReference type="SMART" id="SM00849">
    <property type="entry name" value="Lactamase_B"/>
    <property type="match status" value="1"/>
</dbReference>
<evidence type="ECO:0000256" key="4">
    <source>
        <dbReference type="ARBA" id="ARBA00022833"/>
    </source>
</evidence>
<feature type="domain" description="Metallo-beta-lactamase" evidence="6">
    <location>
        <begin position="12"/>
        <end position="263"/>
    </location>
</feature>
<evidence type="ECO:0000256" key="2">
    <source>
        <dbReference type="ARBA" id="ARBA00022723"/>
    </source>
</evidence>
<organism evidence="7 8">
    <name type="scientific">Oerskovia douganii</name>
    <dbReference type="NCBI Taxonomy" id="2762210"/>
    <lineage>
        <taxon>Bacteria</taxon>
        <taxon>Bacillati</taxon>
        <taxon>Actinomycetota</taxon>
        <taxon>Actinomycetes</taxon>
        <taxon>Micrococcales</taxon>
        <taxon>Cellulomonadaceae</taxon>
        <taxon>Oerskovia</taxon>
    </lineage>
</organism>
<gene>
    <name evidence="7" type="ORF">H9623_11560</name>
</gene>
<dbReference type="InterPro" id="IPR051453">
    <property type="entry name" value="MBL_Glyoxalase_II"/>
</dbReference>
<reference evidence="7 8" key="1">
    <citation type="submission" date="2020-08" db="EMBL/GenBank/DDBJ databases">
        <title>A Genomic Blueprint of the Chicken Gut Microbiome.</title>
        <authorList>
            <person name="Gilroy R."/>
            <person name="Ravi A."/>
            <person name="Getino M."/>
            <person name="Pursley I."/>
            <person name="Horton D.L."/>
            <person name="Alikhan N.-F."/>
            <person name="Baker D."/>
            <person name="Gharbi K."/>
            <person name="Hall N."/>
            <person name="Watson M."/>
            <person name="Adriaenssens E.M."/>
            <person name="Foster-Nyarko E."/>
            <person name="Jarju S."/>
            <person name="Secka A."/>
            <person name="Antonio M."/>
            <person name="Oren A."/>
            <person name="Chaudhuri R."/>
            <person name="La Ragione R.M."/>
            <person name="Hildebrand F."/>
            <person name="Pallen M.J."/>
        </authorList>
    </citation>
    <scope>NUCLEOTIDE SEQUENCE [LARGE SCALE GENOMIC DNA]</scope>
    <source>
        <strain evidence="7 8">Sa1BUA8</strain>
    </source>
</reference>
<dbReference type="SUPFAM" id="SSF56281">
    <property type="entry name" value="Metallo-hydrolase/oxidoreductase"/>
    <property type="match status" value="1"/>
</dbReference>
<dbReference type="Proteomes" id="UP000822993">
    <property type="component" value="Unassembled WGS sequence"/>
</dbReference>
<dbReference type="InterPro" id="IPR001279">
    <property type="entry name" value="Metallo-B-lactamas"/>
</dbReference>
<proteinExistence type="predicted"/>
<accession>A0A9D5UAR6</accession>
<evidence type="ECO:0000256" key="1">
    <source>
        <dbReference type="ARBA" id="ARBA00001947"/>
    </source>
</evidence>
<dbReference type="Gene3D" id="3.60.15.10">
    <property type="entry name" value="Ribonuclease Z/Hydroxyacylglutathione hydrolase-like"/>
    <property type="match status" value="1"/>
</dbReference>
<keyword evidence="8" id="KW-1185">Reference proteome</keyword>
<keyword evidence="4" id="KW-0862">Zinc</keyword>
<dbReference type="Pfam" id="PF00753">
    <property type="entry name" value="Lactamase_B"/>
    <property type="match status" value="1"/>
</dbReference>
<name>A0A9D5UAR6_9CELL</name>
<dbReference type="GO" id="GO:0046872">
    <property type="term" value="F:metal ion binding"/>
    <property type="evidence" value="ECO:0007669"/>
    <property type="project" value="UniProtKB-KW"/>
</dbReference>
<evidence type="ECO:0000256" key="3">
    <source>
        <dbReference type="ARBA" id="ARBA00022801"/>
    </source>
</evidence>
<dbReference type="AlphaFoldDB" id="A0A9D5UAR6"/>
<dbReference type="PANTHER" id="PTHR46233:SF3">
    <property type="entry name" value="HYDROXYACYLGLUTATHIONE HYDROLASE GLOC"/>
    <property type="match status" value="1"/>
</dbReference>
<dbReference type="GO" id="GO:0016787">
    <property type="term" value="F:hydrolase activity"/>
    <property type="evidence" value="ECO:0007669"/>
    <property type="project" value="UniProtKB-KW"/>
</dbReference>
<evidence type="ECO:0000259" key="6">
    <source>
        <dbReference type="SMART" id="SM00849"/>
    </source>
</evidence>
<comment type="cofactor">
    <cofactor evidence="1">
        <name>Zn(2+)</name>
        <dbReference type="ChEBI" id="CHEBI:29105"/>
    </cofactor>
</comment>
<keyword evidence="3" id="KW-0378">Hydrolase</keyword>
<dbReference type="EMBL" id="JACSPN010000014">
    <property type="protein sequence ID" value="MBE7700934.1"/>
    <property type="molecule type" value="Genomic_DNA"/>
</dbReference>
<feature type="region of interest" description="Disordered" evidence="5">
    <location>
        <begin position="262"/>
        <end position="282"/>
    </location>
</feature>
<dbReference type="PANTHER" id="PTHR46233">
    <property type="entry name" value="HYDROXYACYLGLUTATHIONE HYDROLASE GLOC"/>
    <property type="match status" value="1"/>
</dbReference>
<protein>
    <submittedName>
        <fullName evidence="7">MBL fold metallo-hydrolase</fullName>
    </submittedName>
</protein>
<keyword evidence="2" id="KW-0479">Metal-binding</keyword>